<dbReference type="CDD" id="cd10917">
    <property type="entry name" value="CE4_NodB_like_6s_7s"/>
    <property type="match status" value="1"/>
</dbReference>
<evidence type="ECO:0000256" key="2">
    <source>
        <dbReference type="ARBA" id="ARBA00022801"/>
    </source>
</evidence>
<dbReference type="Gene3D" id="3.20.20.370">
    <property type="entry name" value="Glycoside hydrolase/deacetylase"/>
    <property type="match status" value="1"/>
</dbReference>
<dbReference type="Pfam" id="PF01522">
    <property type="entry name" value="Polysacc_deac_1"/>
    <property type="match status" value="1"/>
</dbReference>
<dbReference type="PANTHER" id="PTHR10587:SF133">
    <property type="entry name" value="CHITIN DEACETYLASE 1-RELATED"/>
    <property type="match status" value="1"/>
</dbReference>
<keyword evidence="2 4" id="KW-0378">Hydrolase</keyword>
<gene>
    <name evidence="4" type="ORF">QWZ15_13290</name>
</gene>
<dbReference type="PANTHER" id="PTHR10587">
    <property type="entry name" value="GLYCOSYL TRANSFERASE-RELATED"/>
    <property type="match status" value="1"/>
</dbReference>
<dbReference type="EC" id="3.-.-.-" evidence="4"/>
<evidence type="ECO:0000259" key="3">
    <source>
        <dbReference type="PROSITE" id="PS51677"/>
    </source>
</evidence>
<dbReference type="InterPro" id="IPR002509">
    <property type="entry name" value="NODB_dom"/>
</dbReference>
<keyword evidence="5" id="KW-1185">Reference proteome</keyword>
<comment type="caution">
    <text evidence="4">The sequence shown here is derived from an EMBL/GenBank/DDBJ whole genome shotgun (WGS) entry which is preliminary data.</text>
</comment>
<dbReference type="Proteomes" id="UP001236663">
    <property type="component" value="Unassembled WGS sequence"/>
</dbReference>
<evidence type="ECO:0000256" key="1">
    <source>
        <dbReference type="ARBA" id="ARBA00022723"/>
    </source>
</evidence>
<keyword evidence="1" id="KW-0479">Metal-binding</keyword>
<dbReference type="PROSITE" id="PS51677">
    <property type="entry name" value="NODB"/>
    <property type="match status" value="1"/>
</dbReference>
<evidence type="ECO:0000313" key="5">
    <source>
        <dbReference type="Proteomes" id="UP001236663"/>
    </source>
</evidence>
<dbReference type="RefSeq" id="WP_163386391.1">
    <property type="nucleotide sequence ID" value="NZ_JAUFQS010000012.1"/>
</dbReference>
<sequence>MRPFKIPDIVQTVFNDFTWHKSRSQKCVFLTFDDGPVAGVTDFVLEELEKHGMKATFFMVGENVRKAGSLARRVGRGGHGIGNHTFHHLNGAATPNEGYLQDVERCEEIIRETVGVGTRVFRPPYGRISCRQKRELKTSYEIVLWDLISWDFLPGMSPAKSLDKLKENTHNGSIVLFHDQQKSSQFLRNMLPHYLDHLAGSGFTTKTL</sequence>
<protein>
    <submittedName>
        <fullName evidence="4">Polysaccharide deacetylase family protein</fullName>
        <ecNumber evidence="4">3.-.-.-</ecNumber>
    </submittedName>
</protein>
<proteinExistence type="predicted"/>
<feature type="domain" description="NodB homology" evidence="3">
    <location>
        <begin position="26"/>
        <end position="206"/>
    </location>
</feature>
<evidence type="ECO:0000313" key="4">
    <source>
        <dbReference type="EMBL" id="MDN3688809.1"/>
    </source>
</evidence>
<reference evidence="5" key="1">
    <citation type="journal article" date="2019" name="Int. J. Syst. Evol. Microbiol.">
        <title>The Global Catalogue of Microorganisms (GCM) 10K type strain sequencing project: providing services to taxonomists for standard genome sequencing and annotation.</title>
        <authorList>
            <consortium name="The Broad Institute Genomics Platform"/>
            <consortium name="The Broad Institute Genome Sequencing Center for Infectious Disease"/>
            <person name="Wu L."/>
            <person name="Ma J."/>
        </authorList>
    </citation>
    <scope>NUCLEOTIDE SEQUENCE [LARGE SCALE GENOMIC DNA]</scope>
    <source>
        <strain evidence="5">CECT 7706</strain>
    </source>
</reference>
<dbReference type="InterPro" id="IPR050248">
    <property type="entry name" value="Polysacc_deacetylase_ArnD"/>
</dbReference>
<organism evidence="4 5">
    <name type="scientific">Cyclobacterium jeungdonense</name>
    <dbReference type="NCBI Taxonomy" id="708087"/>
    <lineage>
        <taxon>Bacteria</taxon>
        <taxon>Pseudomonadati</taxon>
        <taxon>Bacteroidota</taxon>
        <taxon>Cytophagia</taxon>
        <taxon>Cytophagales</taxon>
        <taxon>Cyclobacteriaceae</taxon>
        <taxon>Cyclobacterium</taxon>
    </lineage>
</organism>
<dbReference type="EMBL" id="JAUFQS010000012">
    <property type="protein sequence ID" value="MDN3688809.1"/>
    <property type="molecule type" value="Genomic_DNA"/>
</dbReference>
<accession>A0ABT8C7M9</accession>
<name>A0ABT8C7M9_9BACT</name>
<dbReference type="SUPFAM" id="SSF88713">
    <property type="entry name" value="Glycoside hydrolase/deacetylase"/>
    <property type="match status" value="1"/>
</dbReference>
<dbReference type="GO" id="GO:0016787">
    <property type="term" value="F:hydrolase activity"/>
    <property type="evidence" value="ECO:0007669"/>
    <property type="project" value="UniProtKB-KW"/>
</dbReference>
<dbReference type="InterPro" id="IPR011330">
    <property type="entry name" value="Glyco_hydro/deAcase_b/a-brl"/>
</dbReference>